<organism evidence="2 3">
    <name type="scientific">Thalassotalea piscium</name>
    <dbReference type="NCBI Taxonomy" id="1230533"/>
    <lineage>
        <taxon>Bacteria</taxon>
        <taxon>Pseudomonadati</taxon>
        <taxon>Pseudomonadota</taxon>
        <taxon>Gammaproteobacteria</taxon>
        <taxon>Alteromonadales</taxon>
        <taxon>Colwelliaceae</taxon>
        <taxon>Thalassotalea</taxon>
    </lineage>
</organism>
<name>A0A7X0NDW5_9GAMM</name>
<evidence type="ECO:0000313" key="2">
    <source>
        <dbReference type="EMBL" id="MBB6541583.1"/>
    </source>
</evidence>
<keyword evidence="3" id="KW-1185">Reference proteome</keyword>
<dbReference type="Proteomes" id="UP000537141">
    <property type="component" value="Unassembled WGS sequence"/>
</dbReference>
<keyword evidence="1" id="KW-0732">Signal</keyword>
<feature type="signal peptide" evidence="1">
    <location>
        <begin position="1"/>
        <end position="22"/>
    </location>
</feature>
<comment type="caution">
    <text evidence="2">The sequence shown here is derived from an EMBL/GenBank/DDBJ whole genome shotgun (WGS) entry which is preliminary data.</text>
</comment>
<accession>A0A7X0NDW5</accession>
<dbReference type="GO" id="GO:0016853">
    <property type="term" value="F:isomerase activity"/>
    <property type="evidence" value="ECO:0007669"/>
    <property type="project" value="UniProtKB-KW"/>
</dbReference>
<evidence type="ECO:0000256" key="1">
    <source>
        <dbReference type="SAM" id="SignalP"/>
    </source>
</evidence>
<dbReference type="CDD" id="cd02947">
    <property type="entry name" value="TRX_family"/>
    <property type="match status" value="1"/>
</dbReference>
<protein>
    <submittedName>
        <fullName evidence="2">Thiol-disulfide isomerase/thioredoxin</fullName>
    </submittedName>
</protein>
<proteinExistence type="predicted"/>
<dbReference type="RefSeq" id="WP_184420953.1">
    <property type="nucleotide sequence ID" value="NZ_AP027362.1"/>
</dbReference>
<dbReference type="InterPro" id="IPR036249">
    <property type="entry name" value="Thioredoxin-like_sf"/>
</dbReference>
<keyword evidence="2" id="KW-0413">Isomerase</keyword>
<evidence type="ECO:0000313" key="3">
    <source>
        <dbReference type="Proteomes" id="UP000537141"/>
    </source>
</evidence>
<reference evidence="2 3" key="1">
    <citation type="submission" date="2020-08" db="EMBL/GenBank/DDBJ databases">
        <title>Genomic Encyclopedia of Type Strains, Phase IV (KMG-IV): sequencing the most valuable type-strain genomes for metagenomic binning, comparative biology and taxonomic classification.</title>
        <authorList>
            <person name="Goeker M."/>
        </authorList>
    </citation>
    <scope>NUCLEOTIDE SEQUENCE [LARGE SCALE GENOMIC DNA]</scope>
    <source>
        <strain evidence="2 3">DSM 26287</strain>
    </source>
</reference>
<dbReference type="EMBL" id="JACHHU010000001">
    <property type="protein sequence ID" value="MBB6541583.1"/>
    <property type="molecule type" value="Genomic_DNA"/>
</dbReference>
<gene>
    <name evidence="2" type="ORF">HNQ55_000057</name>
</gene>
<dbReference type="SUPFAM" id="SSF52833">
    <property type="entry name" value="Thioredoxin-like"/>
    <property type="match status" value="1"/>
</dbReference>
<dbReference type="AlphaFoldDB" id="A0A7X0NDW5"/>
<feature type="chain" id="PRO_5031151851" evidence="1">
    <location>
        <begin position="23"/>
        <end position="164"/>
    </location>
</feature>
<dbReference type="Gene3D" id="3.40.30.10">
    <property type="entry name" value="Glutaredoxin"/>
    <property type="match status" value="1"/>
</dbReference>
<sequence length="164" mass="18382">MFLNNRIKVFLIALSFTTNSFASVEKQSANKPTMAIGNINSEQLLSTYTDFSQEFEAFSVSEAEMKQVAAWPNTVTIDVFFGSWCHDSVREVPRLLKAVNKQVKVNLIGLDYLKSEPLGRALQAEIKFTPTFIVYLNNKELGRIVERPTGSLVTDIDNLIKTAS</sequence>